<name>A0A3P7IMA5_STRVU</name>
<dbReference type="Proteomes" id="UP000270094">
    <property type="component" value="Unassembled WGS sequence"/>
</dbReference>
<accession>A0A3P7IMA5</accession>
<feature type="region of interest" description="Disordered" evidence="1">
    <location>
        <begin position="87"/>
        <end position="120"/>
    </location>
</feature>
<protein>
    <submittedName>
        <fullName evidence="2">Uncharacterized protein</fullName>
    </submittedName>
</protein>
<proteinExistence type="predicted"/>
<sequence length="220" mass="23684">DKKVTGLPATVKSAKNYASRYLSENVNAPNAKTVTSADNFVDDAAVYIIAGDDWTSMQSLAETVLSKLGNKYTAVITATEAVSATLQRDKRVTTSDMEQNDANPSGTPGNAGPDLDLPVTLPPYNRTSYPDVKPGLPDLGSCMLYLEGVNIVVQNGKQFVSVPVRSLTNTTSWSYADGDVKCNNATNGTYSFTVRLKLKGDVMDDKQRVKITSGSQIQFK</sequence>
<evidence type="ECO:0000313" key="2">
    <source>
        <dbReference type="EMBL" id="VDM71016.1"/>
    </source>
</evidence>
<organism evidence="2 3">
    <name type="scientific">Strongylus vulgaris</name>
    <name type="common">Blood worm</name>
    <dbReference type="NCBI Taxonomy" id="40348"/>
    <lineage>
        <taxon>Eukaryota</taxon>
        <taxon>Metazoa</taxon>
        <taxon>Ecdysozoa</taxon>
        <taxon>Nematoda</taxon>
        <taxon>Chromadorea</taxon>
        <taxon>Rhabditida</taxon>
        <taxon>Rhabditina</taxon>
        <taxon>Rhabditomorpha</taxon>
        <taxon>Strongyloidea</taxon>
        <taxon>Strongylidae</taxon>
        <taxon>Strongylus</taxon>
    </lineage>
</organism>
<reference evidence="2 3" key="1">
    <citation type="submission" date="2018-11" db="EMBL/GenBank/DDBJ databases">
        <authorList>
            <consortium name="Pathogen Informatics"/>
        </authorList>
    </citation>
    <scope>NUCLEOTIDE SEQUENCE [LARGE SCALE GENOMIC DNA]</scope>
</reference>
<dbReference type="AlphaFoldDB" id="A0A3P7IMA5"/>
<evidence type="ECO:0000256" key="1">
    <source>
        <dbReference type="SAM" id="MobiDB-lite"/>
    </source>
</evidence>
<feature type="non-terminal residue" evidence="2">
    <location>
        <position position="1"/>
    </location>
</feature>
<feature type="compositionally biased region" description="Polar residues" evidence="1">
    <location>
        <begin position="94"/>
        <end position="108"/>
    </location>
</feature>
<gene>
    <name evidence="2" type="ORF">SVUK_LOCUS6014</name>
</gene>
<dbReference type="OrthoDB" id="9985059at2759"/>
<dbReference type="EMBL" id="UYYB01018507">
    <property type="protein sequence ID" value="VDM71016.1"/>
    <property type="molecule type" value="Genomic_DNA"/>
</dbReference>
<evidence type="ECO:0000313" key="3">
    <source>
        <dbReference type="Proteomes" id="UP000270094"/>
    </source>
</evidence>
<keyword evidence="3" id="KW-1185">Reference proteome</keyword>